<protein>
    <submittedName>
        <fullName evidence="1">Cullin-like protein</fullName>
    </submittedName>
</protein>
<dbReference type="AlphaFoldDB" id="R0MIY9"/>
<organism evidence="1 2">
    <name type="scientific">Nosema bombycis (strain CQ1 / CVCC 102059)</name>
    <name type="common">Microsporidian parasite</name>
    <name type="synonym">Pebrine of silkworm</name>
    <dbReference type="NCBI Taxonomy" id="578461"/>
    <lineage>
        <taxon>Eukaryota</taxon>
        <taxon>Fungi</taxon>
        <taxon>Fungi incertae sedis</taxon>
        <taxon>Microsporidia</taxon>
        <taxon>Nosematidae</taxon>
        <taxon>Nosema</taxon>
    </lineage>
</organism>
<dbReference type="InterPro" id="IPR016159">
    <property type="entry name" value="Cullin_repeat-like_dom_sf"/>
</dbReference>
<proteinExistence type="predicted"/>
<dbReference type="OrthoDB" id="5581181at2759"/>
<reference evidence="1 2" key="1">
    <citation type="journal article" date="2013" name="BMC Genomics">
        <title>Comparative genomics of parasitic silkworm microsporidia reveal an association between genome expansion and host adaptation.</title>
        <authorList>
            <person name="Pan G."/>
            <person name="Xu J."/>
            <person name="Li T."/>
            <person name="Xia Q."/>
            <person name="Liu S.L."/>
            <person name="Zhang G."/>
            <person name="Li S."/>
            <person name="Li C."/>
            <person name="Liu H."/>
            <person name="Yang L."/>
            <person name="Liu T."/>
            <person name="Zhang X."/>
            <person name="Wu Z."/>
            <person name="Fan W."/>
            <person name="Dang X."/>
            <person name="Xiang H."/>
            <person name="Tao M."/>
            <person name="Li Y."/>
            <person name="Hu J."/>
            <person name="Li Z."/>
            <person name="Lin L."/>
            <person name="Luo J."/>
            <person name="Geng L."/>
            <person name="Wang L."/>
            <person name="Long M."/>
            <person name="Wan Y."/>
            <person name="He N."/>
            <person name="Zhang Z."/>
            <person name="Lu C."/>
            <person name="Keeling P.J."/>
            <person name="Wang J."/>
            <person name="Xiang Z."/>
            <person name="Zhou Z."/>
        </authorList>
    </citation>
    <scope>NUCLEOTIDE SEQUENCE [LARGE SCALE GENOMIC DNA]</scope>
    <source>
        <strain evidence="2">CQ1 / CVCC 102059</strain>
    </source>
</reference>
<accession>R0MIY9</accession>
<dbReference type="Proteomes" id="UP000016927">
    <property type="component" value="Unassembled WGS sequence"/>
</dbReference>
<evidence type="ECO:0000313" key="1">
    <source>
        <dbReference type="EMBL" id="EOB14175.1"/>
    </source>
</evidence>
<gene>
    <name evidence="1" type="ORF">NBO_34g0025</name>
</gene>
<sequence>MNIGKVYLKQQDFNILWSSIENELYKLFHNTRCSALVVYNNVYIICTDPDSKFIESLYWKIGDFIYERARELRNEIYKEEDWIVIYNLKFNLFKKYIKILSEMCDFIKSILSSKVP</sequence>
<dbReference type="VEuPathDB" id="MicrosporidiaDB:NBO_34g0025"/>
<dbReference type="Gene3D" id="1.20.1310.10">
    <property type="entry name" value="Cullin Repeats"/>
    <property type="match status" value="1"/>
</dbReference>
<dbReference type="SUPFAM" id="SSF74788">
    <property type="entry name" value="Cullin repeat-like"/>
    <property type="match status" value="1"/>
</dbReference>
<dbReference type="EMBL" id="KB908942">
    <property type="protein sequence ID" value="EOB14175.1"/>
    <property type="molecule type" value="Genomic_DNA"/>
</dbReference>
<keyword evidence="2" id="KW-1185">Reference proteome</keyword>
<name>R0MIY9_NOSB1</name>
<dbReference type="HOGENOM" id="CLU_2097516_0_0_1"/>
<evidence type="ECO:0000313" key="2">
    <source>
        <dbReference type="Proteomes" id="UP000016927"/>
    </source>
</evidence>